<reference evidence="2 3" key="1">
    <citation type="submission" date="2020-07" db="EMBL/GenBank/DDBJ databases">
        <title>Thermogemmata thermophila gen. nov., sp. nov., a novel moderate thermophilic planctomycete from a Kamchatka hot spring.</title>
        <authorList>
            <person name="Elcheninov A.G."/>
            <person name="Podosokorskaya O.A."/>
            <person name="Kovaleva O.L."/>
            <person name="Novikov A."/>
            <person name="Bonch-Osmolovskaya E.A."/>
            <person name="Toshchakov S.V."/>
            <person name="Kublanov I.V."/>
        </authorList>
    </citation>
    <scope>NUCLEOTIDE SEQUENCE [LARGE SCALE GENOMIC DNA]</scope>
    <source>
        <strain evidence="2 3">2918</strain>
    </source>
</reference>
<proteinExistence type="predicted"/>
<dbReference type="RefSeq" id="WP_194539123.1">
    <property type="nucleotide sequence ID" value="NZ_JACEFB010000012.1"/>
</dbReference>
<dbReference type="AlphaFoldDB" id="A0A7V9ACY6"/>
<evidence type="ECO:0000313" key="2">
    <source>
        <dbReference type="EMBL" id="MBA2227257.1"/>
    </source>
</evidence>
<dbReference type="GO" id="GO:0015679">
    <property type="term" value="P:plasma membrane copper ion transport"/>
    <property type="evidence" value="ECO:0007669"/>
    <property type="project" value="TreeGrafter"/>
</dbReference>
<protein>
    <submittedName>
        <fullName evidence="2">Efflux RND transporter periplasmic adaptor subunit</fullName>
    </submittedName>
</protein>
<keyword evidence="3" id="KW-1185">Reference proteome</keyword>
<dbReference type="InterPro" id="IPR051909">
    <property type="entry name" value="MFP_Cation_Efflux"/>
</dbReference>
<dbReference type="PANTHER" id="PTHR30097">
    <property type="entry name" value="CATION EFFLUX SYSTEM PROTEIN CUSB"/>
    <property type="match status" value="1"/>
</dbReference>
<dbReference type="EMBL" id="JACEFB010000012">
    <property type="protein sequence ID" value="MBA2227257.1"/>
    <property type="molecule type" value="Genomic_DNA"/>
</dbReference>
<dbReference type="GO" id="GO:0060003">
    <property type="term" value="P:copper ion export"/>
    <property type="evidence" value="ECO:0007669"/>
    <property type="project" value="TreeGrafter"/>
</dbReference>
<dbReference type="GO" id="GO:0030313">
    <property type="term" value="C:cell envelope"/>
    <property type="evidence" value="ECO:0007669"/>
    <property type="project" value="TreeGrafter"/>
</dbReference>
<gene>
    <name evidence="2" type="ORF">H0921_13930</name>
</gene>
<dbReference type="Gene3D" id="2.40.50.100">
    <property type="match status" value="1"/>
</dbReference>
<dbReference type="Gene3D" id="1.10.287.470">
    <property type="entry name" value="Helix hairpin bin"/>
    <property type="match status" value="1"/>
</dbReference>
<comment type="caution">
    <text evidence="2">The sequence shown here is derived from an EMBL/GenBank/DDBJ whole genome shotgun (WGS) entry which is preliminary data.</text>
</comment>
<dbReference type="Proteomes" id="UP000542342">
    <property type="component" value="Unassembled WGS sequence"/>
</dbReference>
<keyword evidence="1" id="KW-0813">Transport</keyword>
<evidence type="ECO:0000256" key="1">
    <source>
        <dbReference type="ARBA" id="ARBA00022448"/>
    </source>
</evidence>
<sequence length="453" mass="50563">MRIGHWLIRGMVGLCLIGALVAAYQTQAYWWPYVFPAPPPPVEEANAGETEPAPADRIKLSPQAQQNLGLRSATLTPRPYWRTLLIPGVVVDRPGESDIGIHARVGGVITDIAIRPGETVRPGQLLFRIELVSEFLQATQIELAKTVKELALAQVERDRIARLVEGGSVAAAELVRQQSQVERLTHLVQSLRRQLQLYGLQPDQIERIEKGAVETTLLLTVPLRSDAPTAQTLYEVKELKVRLGDQVAAGAHLCTLSDHRWLFIEGWAFPSEAKALTEAAEKNWPVTADFVDEEPEDWPPLEPLTIHHLGNQLDPRNRTFPFYLSLPNQARSFERNGKTYLAWRFRPGQRVRLRVPVEKLTTNGPDGLTSLDPFVVPVEAVVREGPEAYVFVQAGDLFIRKPVRVLYEDWREAVLANDRSITQAELVVLNQAAALNRALKAAQTGGSDHDHDH</sequence>
<evidence type="ECO:0000313" key="3">
    <source>
        <dbReference type="Proteomes" id="UP000542342"/>
    </source>
</evidence>
<organism evidence="2 3">
    <name type="scientific">Thermogemmata fonticola</name>
    <dbReference type="NCBI Taxonomy" id="2755323"/>
    <lineage>
        <taxon>Bacteria</taxon>
        <taxon>Pseudomonadati</taxon>
        <taxon>Planctomycetota</taxon>
        <taxon>Planctomycetia</taxon>
        <taxon>Gemmatales</taxon>
        <taxon>Gemmataceae</taxon>
        <taxon>Thermogemmata</taxon>
    </lineage>
</organism>
<name>A0A7V9ACY6_9BACT</name>
<dbReference type="PANTHER" id="PTHR30097:SF4">
    <property type="entry name" value="SLR6042 PROTEIN"/>
    <property type="match status" value="1"/>
</dbReference>
<accession>A0A7V9ACY6</accession>
<dbReference type="SUPFAM" id="SSF111369">
    <property type="entry name" value="HlyD-like secretion proteins"/>
    <property type="match status" value="1"/>
</dbReference>